<dbReference type="KEGG" id="cci:CC1G_06379"/>
<protein>
    <submittedName>
        <fullName evidence="2">Uncharacterized protein</fullName>
    </submittedName>
</protein>
<feature type="region of interest" description="Disordered" evidence="1">
    <location>
        <begin position="262"/>
        <end position="336"/>
    </location>
</feature>
<reference evidence="2 3" key="1">
    <citation type="journal article" date="2010" name="Proc. Natl. Acad. Sci. U.S.A.">
        <title>Insights into evolution of multicellular fungi from the assembled chromosomes of the mushroom Coprinopsis cinerea (Coprinus cinereus).</title>
        <authorList>
            <person name="Stajich J.E."/>
            <person name="Wilke S.K."/>
            <person name="Ahren D."/>
            <person name="Au C.H."/>
            <person name="Birren B.W."/>
            <person name="Borodovsky M."/>
            <person name="Burns C."/>
            <person name="Canback B."/>
            <person name="Casselton L.A."/>
            <person name="Cheng C.K."/>
            <person name="Deng J."/>
            <person name="Dietrich F.S."/>
            <person name="Fargo D.C."/>
            <person name="Farman M.L."/>
            <person name="Gathman A.C."/>
            <person name="Goldberg J."/>
            <person name="Guigo R."/>
            <person name="Hoegger P.J."/>
            <person name="Hooker J.B."/>
            <person name="Huggins A."/>
            <person name="James T.Y."/>
            <person name="Kamada T."/>
            <person name="Kilaru S."/>
            <person name="Kodira C."/>
            <person name="Kues U."/>
            <person name="Kupfer D."/>
            <person name="Kwan H.S."/>
            <person name="Lomsadze A."/>
            <person name="Li W."/>
            <person name="Lilly W.W."/>
            <person name="Ma L.J."/>
            <person name="Mackey A.J."/>
            <person name="Manning G."/>
            <person name="Martin F."/>
            <person name="Muraguchi H."/>
            <person name="Natvig D.O."/>
            <person name="Palmerini H."/>
            <person name="Ramesh M.A."/>
            <person name="Rehmeyer C.J."/>
            <person name="Roe B.A."/>
            <person name="Shenoy N."/>
            <person name="Stanke M."/>
            <person name="Ter-Hovhannisyan V."/>
            <person name="Tunlid A."/>
            <person name="Velagapudi R."/>
            <person name="Vision T.J."/>
            <person name="Zeng Q."/>
            <person name="Zolan M.E."/>
            <person name="Pukkila P.J."/>
        </authorList>
    </citation>
    <scope>NUCLEOTIDE SEQUENCE [LARGE SCALE GENOMIC DNA]</scope>
    <source>
        <strain evidence="3">Okayama-7 / 130 / ATCC MYA-4618 / FGSC 9003</strain>
    </source>
</reference>
<keyword evidence="3" id="KW-1185">Reference proteome</keyword>
<evidence type="ECO:0000313" key="2">
    <source>
        <dbReference type="EMBL" id="EAU85478.2"/>
    </source>
</evidence>
<evidence type="ECO:0000313" key="3">
    <source>
        <dbReference type="Proteomes" id="UP000001861"/>
    </source>
</evidence>
<dbReference type="VEuPathDB" id="FungiDB:CC1G_06379"/>
<feature type="region of interest" description="Disordered" evidence="1">
    <location>
        <begin position="354"/>
        <end position="390"/>
    </location>
</feature>
<organism evidence="2 3">
    <name type="scientific">Coprinopsis cinerea (strain Okayama-7 / 130 / ATCC MYA-4618 / FGSC 9003)</name>
    <name type="common">Inky cap fungus</name>
    <name type="synonym">Hormographiella aspergillata</name>
    <dbReference type="NCBI Taxonomy" id="240176"/>
    <lineage>
        <taxon>Eukaryota</taxon>
        <taxon>Fungi</taxon>
        <taxon>Dikarya</taxon>
        <taxon>Basidiomycota</taxon>
        <taxon>Agaricomycotina</taxon>
        <taxon>Agaricomycetes</taxon>
        <taxon>Agaricomycetidae</taxon>
        <taxon>Agaricales</taxon>
        <taxon>Agaricineae</taxon>
        <taxon>Psathyrellaceae</taxon>
        <taxon>Coprinopsis</taxon>
    </lineage>
</organism>
<feature type="compositionally biased region" description="Low complexity" evidence="1">
    <location>
        <begin position="298"/>
        <end position="327"/>
    </location>
</feature>
<gene>
    <name evidence="2" type="ORF">CC1G_06379</name>
</gene>
<dbReference type="OMA" id="KWTNHSK"/>
<proteinExistence type="predicted"/>
<comment type="caution">
    <text evidence="2">The sequence shown here is derived from an EMBL/GenBank/DDBJ whole genome shotgun (WGS) entry which is preliminary data.</text>
</comment>
<dbReference type="RefSeq" id="XP_001836294.2">
    <property type="nucleotide sequence ID" value="XM_001836242.2"/>
</dbReference>
<dbReference type="eggNOG" id="ENOG502SMUN">
    <property type="taxonomic scope" value="Eukaryota"/>
</dbReference>
<feature type="compositionally biased region" description="Polar residues" evidence="1">
    <location>
        <begin position="168"/>
        <end position="179"/>
    </location>
</feature>
<sequence length="390" mass="43896">MGPSIFEYSHRDPKPEDGLFLERLESFMNKCLADIKAFSERELRPFEETRRSVAEWHAKYLFQPLTPGDNASISLSSDRRQYVRSILMDTSRILENLAETSGVQSFFLAIDPQDNLDPGFLGGSLRGREFWRGLRGGGEPGARAFKQFCLKFEQVAEHPSALSDPYGSPQTPQPSTSVKQDARTIKSDLYDTVRTLLRSVSGIRTAEMKWTNPERLDLYGVRLVGWPPNIPSQNPSTLKVNQNKQLLDSFKSGATKFERLAITEQEPRSTSLPVENPSEDFSWAYDPDAVLPGTDNLPTHSTHPSTSTSHVTSGLSSLSRDSPSWPSHTQSREATPLELSNTLVLDPWNNFDPASLYESEPTLTPTPLEWYDEGLRYRKRPRNDSGDDVK</sequence>
<feature type="region of interest" description="Disordered" evidence="1">
    <location>
        <begin position="160"/>
        <end position="182"/>
    </location>
</feature>
<dbReference type="GeneID" id="6012837"/>
<dbReference type="AlphaFoldDB" id="A8NTS8"/>
<name>A8NTS8_COPC7</name>
<dbReference type="EMBL" id="AACS02000004">
    <property type="protein sequence ID" value="EAU85478.2"/>
    <property type="molecule type" value="Genomic_DNA"/>
</dbReference>
<dbReference type="InParanoid" id="A8NTS8"/>
<dbReference type="OrthoDB" id="3223825at2759"/>
<evidence type="ECO:0000256" key="1">
    <source>
        <dbReference type="SAM" id="MobiDB-lite"/>
    </source>
</evidence>
<dbReference type="HOGENOM" id="CLU_058263_0_0_1"/>
<accession>A8NTS8</accession>
<dbReference type="Proteomes" id="UP000001861">
    <property type="component" value="Unassembled WGS sequence"/>
</dbReference>